<keyword evidence="3" id="KW-0050">Antiport</keyword>
<dbReference type="AlphaFoldDB" id="A0A1W1VVG2"/>
<evidence type="ECO:0000256" key="3">
    <source>
        <dbReference type="ARBA" id="ARBA00022449"/>
    </source>
</evidence>
<protein>
    <submittedName>
        <fullName evidence="11">Transporter, NhaC family</fullName>
    </submittedName>
</protein>
<evidence type="ECO:0000256" key="9">
    <source>
        <dbReference type="SAM" id="Phobius"/>
    </source>
</evidence>
<keyword evidence="6 9" id="KW-1133">Transmembrane helix</keyword>
<dbReference type="OrthoDB" id="9762978at2"/>
<keyword evidence="12" id="KW-1185">Reference proteome</keyword>
<feature type="transmembrane region" description="Helical" evidence="9">
    <location>
        <begin position="432"/>
        <end position="452"/>
    </location>
</feature>
<dbReference type="GO" id="GO:0015297">
    <property type="term" value="F:antiporter activity"/>
    <property type="evidence" value="ECO:0007669"/>
    <property type="project" value="UniProtKB-KW"/>
</dbReference>
<feature type="transmembrane region" description="Helical" evidence="9">
    <location>
        <begin position="258"/>
        <end position="279"/>
    </location>
</feature>
<sequence>MNRENAHPPTGIQIGLLLVVCYLLIIVFVYHHINLVPAFLLNIIFTILFGTRLGYKWHDIEKRLAYCATEAFSTFIMILAVGLTIGIWIASGVLPALLYYGVTYISPQLYLTEAFIISLVTSVALGSIIAALGTAGILLLSIGATLNISLALAGGVILSGAIAGNILSPLSEMVILAVSIAQSNLRRYLVNTGRMVGISILIAVLLYSVLNLYIPQVDIQNAILQKKQQMLMNYNINPLLLFPLVLMLALSITRTPLLLSLFLNIIVSVLLGFLTQPYFTIDKILGVISGSFPLTGIDFLDSLVSRGNLNNYMGVSVLVLLAGSWGMLLKELGVVEWGLARFLIGGGNSCKDLMLRAMGMAFLLGVITCAVIPSVVISGGYFREKFKQAQVDTAHLSRLLLEQTLVLAPFFPWTNLYFMIQAALGINPIVSAPYYFIGWLVPLISTCWLLLLPRGKCLK</sequence>
<evidence type="ECO:0000313" key="11">
    <source>
        <dbReference type="EMBL" id="SMB97230.1"/>
    </source>
</evidence>
<accession>A0A1W1VVG2</accession>
<organism evidence="11 12">
    <name type="scientific">Thermanaeromonas toyohensis ToBE</name>
    <dbReference type="NCBI Taxonomy" id="698762"/>
    <lineage>
        <taxon>Bacteria</taxon>
        <taxon>Bacillati</taxon>
        <taxon>Bacillota</taxon>
        <taxon>Clostridia</taxon>
        <taxon>Neomoorellales</taxon>
        <taxon>Neomoorellaceae</taxon>
        <taxon>Thermanaeromonas</taxon>
    </lineage>
</organism>
<feature type="transmembrane region" description="Helical" evidence="9">
    <location>
        <begin position="195"/>
        <end position="214"/>
    </location>
</feature>
<evidence type="ECO:0000256" key="5">
    <source>
        <dbReference type="ARBA" id="ARBA00022692"/>
    </source>
</evidence>
<evidence type="ECO:0000256" key="1">
    <source>
        <dbReference type="ARBA" id="ARBA00004651"/>
    </source>
</evidence>
<keyword evidence="5 9" id="KW-0812">Transmembrane</keyword>
<dbReference type="Pfam" id="PF03553">
    <property type="entry name" value="Na_H_antiporter"/>
    <property type="match status" value="1"/>
</dbReference>
<feature type="transmembrane region" description="Helical" evidence="9">
    <location>
        <begin position="75"/>
        <end position="102"/>
    </location>
</feature>
<dbReference type="InterPro" id="IPR052180">
    <property type="entry name" value="NhaC_Na-H+_Antiporter"/>
</dbReference>
<feature type="domain" description="Na+/H+ antiporter NhaC-like C-terminal" evidence="10">
    <location>
        <begin position="200"/>
        <end position="445"/>
    </location>
</feature>
<evidence type="ECO:0000256" key="2">
    <source>
        <dbReference type="ARBA" id="ARBA00022448"/>
    </source>
</evidence>
<evidence type="ECO:0000256" key="8">
    <source>
        <dbReference type="ARBA" id="ARBA00038435"/>
    </source>
</evidence>
<dbReference type="Proteomes" id="UP000192569">
    <property type="component" value="Chromosome I"/>
</dbReference>
<dbReference type="PANTHER" id="PTHR33451">
    <property type="entry name" value="MALATE-2H(+)/NA(+)-LACTATE ANTIPORTER"/>
    <property type="match status" value="1"/>
</dbReference>
<name>A0A1W1VVG2_9FIRM</name>
<evidence type="ECO:0000256" key="4">
    <source>
        <dbReference type="ARBA" id="ARBA00022475"/>
    </source>
</evidence>
<feature type="transmembrane region" description="Helical" evidence="9">
    <location>
        <begin position="309"/>
        <end position="328"/>
    </location>
</feature>
<feature type="transmembrane region" description="Helical" evidence="9">
    <location>
        <begin position="361"/>
        <end position="383"/>
    </location>
</feature>
<proteinExistence type="inferred from homology"/>
<dbReference type="RefSeq" id="WP_084665388.1">
    <property type="nucleotide sequence ID" value="NZ_LT838272.1"/>
</dbReference>
<dbReference type="STRING" id="698762.SAMN00808754_1791"/>
<feature type="transmembrane region" description="Helical" evidence="9">
    <location>
        <begin position="146"/>
        <end position="167"/>
    </location>
</feature>
<comment type="subcellular location">
    <subcellularLocation>
        <location evidence="1">Cell membrane</location>
        <topology evidence="1">Multi-pass membrane protein</topology>
    </subcellularLocation>
</comment>
<dbReference type="EMBL" id="LT838272">
    <property type="protein sequence ID" value="SMB97230.1"/>
    <property type="molecule type" value="Genomic_DNA"/>
</dbReference>
<evidence type="ECO:0000256" key="7">
    <source>
        <dbReference type="ARBA" id="ARBA00023136"/>
    </source>
</evidence>
<dbReference type="GO" id="GO:0005886">
    <property type="term" value="C:plasma membrane"/>
    <property type="evidence" value="ECO:0007669"/>
    <property type="project" value="UniProtKB-SubCell"/>
</dbReference>
<feature type="transmembrane region" description="Helical" evidence="9">
    <location>
        <begin position="114"/>
        <end position="139"/>
    </location>
</feature>
<evidence type="ECO:0000259" key="10">
    <source>
        <dbReference type="Pfam" id="PF03553"/>
    </source>
</evidence>
<keyword evidence="4" id="KW-1003">Cell membrane</keyword>
<feature type="transmembrane region" description="Helical" evidence="9">
    <location>
        <begin position="404"/>
        <end position="426"/>
    </location>
</feature>
<reference evidence="11 12" key="1">
    <citation type="submission" date="2017-04" db="EMBL/GenBank/DDBJ databases">
        <authorList>
            <person name="Afonso C.L."/>
            <person name="Miller P.J."/>
            <person name="Scott M.A."/>
            <person name="Spackman E."/>
            <person name="Goraichik I."/>
            <person name="Dimitrov K.M."/>
            <person name="Suarez D.L."/>
            <person name="Swayne D.E."/>
        </authorList>
    </citation>
    <scope>NUCLEOTIDE SEQUENCE [LARGE SCALE GENOMIC DNA]</scope>
    <source>
        <strain evidence="11 12">ToBE</strain>
    </source>
</reference>
<evidence type="ECO:0000313" key="12">
    <source>
        <dbReference type="Proteomes" id="UP000192569"/>
    </source>
</evidence>
<feature type="transmembrane region" description="Helical" evidence="9">
    <location>
        <begin position="36"/>
        <end position="55"/>
    </location>
</feature>
<keyword evidence="7 9" id="KW-0472">Membrane</keyword>
<gene>
    <name evidence="11" type="ORF">SAMN00808754_1791</name>
</gene>
<keyword evidence="2" id="KW-0813">Transport</keyword>
<comment type="similarity">
    <text evidence="8">Belongs to the NhaC Na(+)/H(+) (TC 2.A.35) antiporter family.</text>
</comment>
<evidence type="ECO:0000256" key="6">
    <source>
        <dbReference type="ARBA" id="ARBA00022989"/>
    </source>
</evidence>
<feature type="transmembrane region" description="Helical" evidence="9">
    <location>
        <begin position="12"/>
        <end position="30"/>
    </location>
</feature>
<dbReference type="PANTHER" id="PTHR33451:SF3">
    <property type="entry name" value="MALATE-2H(+)_NA(+)-LACTATE ANTIPORTER"/>
    <property type="match status" value="1"/>
</dbReference>
<feature type="transmembrane region" description="Helical" evidence="9">
    <location>
        <begin position="234"/>
        <end position="252"/>
    </location>
</feature>
<dbReference type="InterPro" id="IPR018461">
    <property type="entry name" value="Na/H_Antiport_NhaC-like_C"/>
</dbReference>